<dbReference type="EC" id="3.4.16.4" evidence="2"/>
<name>F2JR21_CELLD</name>
<keyword evidence="2" id="KW-0121">Carboxypeptidase</keyword>
<dbReference type="STRING" id="642492.Clole_2165"/>
<dbReference type="InterPro" id="IPR003709">
    <property type="entry name" value="VanY-like_core_dom"/>
</dbReference>
<evidence type="ECO:0000313" key="3">
    <source>
        <dbReference type="Proteomes" id="UP000008467"/>
    </source>
</evidence>
<dbReference type="RefSeq" id="WP_013657173.1">
    <property type="nucleotide sequence ID" value="NC_015275.1"/>
</dbReference>
<gene>
    <name evidence="2" type="ordered locus">Clole_2165</name>
</gene>
<dbReference type="InterPro" id="IPR052179">
    <property type="entry name" value="DD-CPase-like"/>
</dbReference>
<dbReference type="HOGENOM" id="CLU_054193_5_2_9"/>
<keyword evidence="2" id="KW-0645">Protease</keyword>
<dbReference type="AlphaFoldDB" id="F2JR21"/>
<dbReference type="SUPFAM" id="SSF55166">
    <property type="entry name" value="Hedgehog/DD-peptidase"/>
    <property type="match status" value="1"/>
</dbReference>
<accession>F2JR21</accession>
<dbReference type="PANTHER" id="PTHR34385">
    <property type="entry name" value="D-ALANYL-D-ALANINE CARBOXYPEPTIDASE"/>
    <property type="match status" value="1"/>
</dbReference>
<reference evidence="2 3" key="1">
    <citation type="journal article" date="2011" name="J. Bacteriol.">
        <title>Complete genome sequence of the cellulose-degrading bacterium Cellulosilyticum lentocellum.</title>
        <authorList>
            <consortium name="US DOE Joint Genome Institute"/>
            <person name="Miller D.A."/>
            <person name="Suen G."/>
            <person name="Bruce D."/>
            <person name="Copeland A."/>
            <person name="Cheng J.F."/>
            <person name="Detter C."/>
            <person name="Goodwin L.A."/>
            <person name="Han C.S."/>
            <person name="Hauser L.J."/>
            <person name="Land M.L."/>
            <person name="Lapidus A."/>
            <person name="Lucas S."/>
            <person name="Meincke L."/>
            <person name="Pitluck S."/>
            <person name="Tapia R."/>
            <person name="Teshima H."/>
            <person name="Woyke T."/>
            <person name="Fox B.G."/>
            <person name="Angert E.R."/>
            <person name="Currie C.R."/>
        </authorList>
    </citation>
    <scope>NUCLEOTIDE SEQUENCE [LARGE SCALE GENOMIC DNA]</scope>
    <source>
        <strain evidence="3">ATCC 49066 / DSM 5427 / NCIMB 11756 / RHM5</strain>
    </source>
</reference>
<organism evidence="2 3">
    <name type="scientific">Cellulosilyticum lentocellum (strain ATCC 49066 / DSM 5427 / NCIMB 11756 / RHM5)</name>
    <name type="common">Clostridium lentocellum</name>
    <dbReference type="NCBI Taxonomy" id="642492"/>
    <lineage>
        <taxon>Bacteria</taxon>
        <taxon>Bacillati</taxon>
        <taxon>Bacillota</taxon>
        <taxon>Clostridia</taxon>
        <taxon>Lachnospirales</taxon>
        <taxon>Cellulosilyticaceae</taxon>
        <taxon>Cellulosilyticum</taxon>
    </lineage>
</organism>
<proteinExistence type="predicted"/>
<dbReference type="eggNOG" id="COG1876">
    <property type="taxonomic scope" value="Bacteria"/>
</dbReference>
<sequence>MNDVCLVNPSHGLSETFIPEDLIQDPTSGIWVCEVVLHAFIRLNNRLFNEWLEPLSLVSGYRSFIYQQKLFDKKIAFYQKQGMDETTAKIEAAKIVAVPGHSEHQLGLAIDVTTWSMRVLEDPLIISFGETPTGKWLLKNSYLEGFVLRYPKDKTHITHITYEPWHYRYVGIEVATVMKQKGLCLEEYIALNQG</sequence>
<evidence type="ECO:0000313" key="2">
    <source>
        <dbReference type="EMBL" id="ADZ83879.1"/>
    </source>
</evidence>
<dbReference type="InterPro" id="IPR009045">
    <property type="entry name" value="Zn_M74/Hedgehog-like"/>
</dbReference>
<evidence type="ECO:0000259" key="1">
    <source>
        <dbReference type="Pfam" id="PF02557"/>
    </source>
</evidence>
<keyword evidence="3" id="KW-1185">Reference proteome</keyword>
<dbReference type="KEGG" id="cle:Clole_2165"/>
<dbReference type="Pfam" id="PF02557">
    <property type="entry name" value="VanY"/>
    <property type="match status" value="1"/>
</dbReference>
<dbReference type="EMBL" id="CP002582">
    <property type="protein sequence ID" value="ADZ83879.1"/>
    <property type="molecule type" value="Genomic_DNA"/>
</dbReference>
<protein>
    <submittedName>
        <fullName evidence="2">Serine-type D-Ala-D-Ala carboxypeptidase</fullName>
        <ecNumber evidence="2">3.4.16.4</ecNumber>
    </submittedName>
</protein>
<dbReference type="Gene3D" id="3.30.1380.10">
    <property type="match status" value="1"/>
</dbReference>
<dbReference type="GO" id="GO:0009002">
    <property type="term" value="F:serine-type D-Ala-D-Ala carboxypeptidase activity"/>
    <property type="evidence" value="ECO:0007669"/>
    <property type="project" value="UniProtKB-EC"/>
</dbReference>
<dbReference type="InterPro" id="IPR058193">
    <property type="entry name" value="VanY/YodJ_core_dom"/>
</dbReference>
<dbReference type="GO" id="GO:0006508">
    <property type="term" value="P:proteolysis"/>
    <property type="evidence" value="ECO:0007669"/>
    <property type="project" value="InterPro"/>
</dbReference>
<feature type="domain" description="D-alanyl-D-alanine carboxypeptidase-like core" evidence="1">
    <location>
        <begin position="55"/>
        <end position="171"/>
    </location>
</feature>
<dbReference type="Proteomes" id="UP000008467">
    <property type="component" value="Chromosome"/>
</dbReference>
<dbReference type="CDD" id="cd14852">
    <property type="entry name" value="LD-carboxypeptidase"/>
    <property type="match status" value="1"/>
</dbReference>
<dbReference type="PANTHER" id="PTHR34385:SF1">
    <property type="entry name" value="PEPTIDOGLYCAN L-ALANYL-D-GLUTAMATE ENDOPEPTIDASE CWLK"/>
    <property type="match status" value="1"/>
</dbReference>
<keyword evidence="2" id="KW-0378">Hydrolase</keyword>